<dbReference type="PROSITE" id="PS51186">
    <property type="entry name" value="GNAT"/>
    <property type="match status" value="1"/>
</dbReference>
<organism evidence="3 4">
    <name type="scientific">Geochorda subterranea</name>
    <dbReference type="NCBI Taxonomy" id="3109564"/>
    <lineage>
        <taxon>Bacteria</taxon>
        <taxon>Bacillati</taxon>
        <taxon>Bacillota</taxon>
        <taxon>Limnochordia</taxon>
        <taxon>Limnochordales</taxon>
        <taxon>Geochordaceae</taxon>
        <taxon>Geochorda</taxon>
    </lineage>
</organism>
<protein>
    <submittedName>
        <fullName evidence="3">GNAT family N-acetyltransferase</fullName>
        <ecNumber evidence="3">2.3.1.-</ecNumber>
    </submittedName>
</protein>
<dbReference type="InterPro" id="IPR000182">
    <property type="entry name" value="GNAT_dom"/>
</dbReference>
<dbReference type="InterPro" id="IPR037401">
    <property type="entry name" value="SnoaL-like"/>
</dbReference>
<evidence type="ECO:0000259" key="2">
    <source>
        <dbReference type="PROSITE" id="PS51186"/>
    </source>
</evidence>
<proteinExistence type="predicted"/>
<dbReference type="Pfam" id="PF12680">
    <property type="entry name" value="SnoaL_2"/>
    <property type="match status" value="1"/>
</dbReference>
<keyword evidence="3" id="KW-0012">Acyltransferase</keyword>
<dbReference type="Proteomes" id="UP001333102">
    <property type="component" value="Chromosome"/>
</dbReference>
<dbReference type="RefSeq" id="WP_324668836.1">
    <property type="nucleotide sequence ID" value="NZ_CP141614.1"/>
</dbReference>
<dbReference type="EMBL" id="CP141614">
    <property type="protein sequence ID" value="WRP14496.1"/>
    <property type="molecule type" value="Genomic_DNA"/>
</dbReference>
<name>A0ABZ1BPM3_9FIRM</name>
<dbReference type="Pfam" id="PF00583">
    <property type="entry name" value="Acetyltransf_1"/>
    <property type="match status" value="1"/>
</dbReference>
<dbReference type="SUPFAM" id="SSF54427">
    <property type="entry name" value="NTF2-like"/>
    <property type="match status" value="1"/>
</dbReference>
<dbReference type="Gene3D" id="3.40.630.30">
    <property type="match status" value="1"/>
</dbReference>
<evidence type="ECO:0000313" key="3">
    <source>
        <dbReference type="EMBL" id="WRP14496.1"/>
    </source>
</evidence>
<dbReference type="InterPro" id="IPR032710">
    <property type="entry name" value="NTF2-like_dom_sf"/>
</dbReference>
<feature type="compositionally biased region" description="Basic and acidic residues" evidence="1">
    <location>
        <begin position="304"/>
        <end position="316"/>
    </location>
</feature>
<sequence>MKDPAADVRFHPLEAGRWDDFERLMRTSRTCASCWCMWWRMTRRDFHQASGESRYEAMKGRVASGDVPGILAYLDNEPVGWCSVAPRESFPGIQGSPSLRPRDERPAWAITCFYVAPGWRRRGVMRALLDAAVEHARAGGATLVEGYPVERRDDRMPSVDAYTGLVPVFEEAGFVPLVRATPRRWVMRRGVDADPGARRVLEAYCDAWNRWDLNALFALFADDAVYRGTHRVLEGRDAIRRMYEASRARGRTSDLQARVVPLVSGTWGVGLYRRGGQGGHQLVALKHVAVRAGRILAHDLVEGEAASRESAREHDSGASSGRKPGGASTSRPARTNRSTGRSGSR</sequence>
<dbReference type="SUPFAM" id="SSF55729">
    <property type="entry name" value="Acyl-CoA N-acyltransferases (Nat)"/>
    <property type="match status" value="1"/>
</dbReference>
<keyword evidence="4" id="KW-1185">Reference proteome</keyword>
<gene>
    <name evidence="3" type="ORF">VLY81_13925</name>
</gene>
<keyword evidence="3" id="KW-0808">Transferase</keyword>
<feature type="compositionally biased region" description="Low complexity" evidence="1">
    <location>
        <begin position="335"/>
        <end position="345"/>
    </location>
</feature>
<reference evidence="4" key="1">
    <citation type="submission" date="2023-12" db="EMBL/GenBank/DDBJ databases">
        <title>Novel isolates from deep terrestrial aquifers shed light on the physiology and ecology of the class Limnochordia.</title>
        <authorList>
            <person name="Karnachuk O.V."/>
            <person name="Lukina A.P."/>
            <person name="Avakyan M.R."/>
            <person name="Kadnikov V."/>
            <person name="Begmatov S."/>
            <person name="Beletsky A.V."/>
            <person name="Mardanov A.V."/>
            <person name="Ravin N.V."/>
        </authorList>
    </citation>
    <scope>NUCLEOTIDE SEQUENCE [LARGE SCALE GENOMIC DNA]</scope>
    <source>
        <strain evidence="4">LN</strain>
    </source>
</reference>
<dbReference type="Gene3D" id="3.10.450.50">
    <property type="match status" value="1"/>
</dbReference>
<accession>A0ABZ1BPM3</accession>
<evidence type="ECO:0000313" key="4">
    <source>
        <dbReference type="Proteomes" id="UP001333102"/>
    </source>
</evidence>
<dbReference type="EC" id="2.3.1.-" evidence="3"/>
<dbReference type="InterPro" id="IPR016181">
    <property type="entry name" value="Acyl_CoA_acyltransferase"/>
</dbReference>
<feature type="region of interest" description="Disordered" evidence="1">
    <location>
        <begin position="304"/>
        <end position="345"/>
    </location>
</feature>
<dbReference type="GO" id="GO:0016746">
    <property type="term" value="F:acyltransferase activity"/>
    <property type="evidence" value="ECO:0007669"/>
    <property type="project" value="UniProtKB-KW"/>
</dbReference>
<evidence type="ECO:0000256" key="1">
    <source>
        <dbReference type="SAM" id="MobiDB-lite"/>
    </source>
</evidence>
<feature type="domain" description="N-acetyltransferase" evidence="2">
    <location>
        <begin position="8"/>
        <end position="192"/>
    </location>
</feature>
<dbReference type="CDD" id="cd04301">
    <property type="entry name" value="NAT_SF"/>
    <property type="match status" value="1"/>
</dbReference>